<proteinExistence type="inferred from homology"/>
<dbReference type="PANTHER" id="PTHR13194">
    <property type="entry name" value="COMPLEX I INTERMEDIATE-ASSOCIATED PROTEIN 30"/>
    <property type="match status" value="1"/>
</dbReference>
<accession>A0A520MD50</accession>
<dbReference type="Proteomes" id="UP000315889">
    <property type="component" value="Unassembled WGS sequence"/>
</dbReference>
<organism evidence="3 4">
    <name type="scientific">SAR92 clade bacterium</name>
    <dbReference type="NCBI Taxonomy" id="2315479"/>
    <lineage>
        <taxon>Bacteria</taxon>
        <taxon>Pseudomonadati</taxon>
        <taxon>Pseudomonadota</taxon>
        <taxon>Gammaproteobacteria</taxon>
        <taxon>Cellvibrionales</taxon>
        <taxon>Porticoccaceae</taxon>
        <taxon>SAR92 clade</taxon>
    </lineage>
</organism>
<feature type="domain" description="NADH:ubiquinone oxidoreductase intermediate-associated protein 30" evidence="2">
    <location>
        <begin position="26"/>
        <end position="162"/>
    </location>
</feature>
<gene>
    <name evidence="3" type="ORF">EVB03_09000</name>
</gene>
<sequence>MVLPIVVLSSGTLNGDVMIDDFEGGSNADWDYLSDQVMGGVSEGSASLGRDENEAYAHMTGDVSTANNGGFIQLRTSLKSGTDKNTKGVFIKVRGNNQKYYIHLRTRGTMLPWQYYQGGFDATEEWQLVRLPFEAFEASGSWLRNTPAPASIRSIGIVAYGRDHQADIQISEIGFY</sequence>
<dbReference type="AlphaFoldDB" id="A0A520MD50"/>
<evidence type="ECO:0000256" key="1">
    <source>
        <dbReference type="ARBA" id="ARBA00007884"/>
    </source>
</evidence>
<evidence type="ECO:0000313" key="4">
    <source>
        <dbReference type="Proteomes" id="UP000315889"/>
    </source>
</evidence>
<reference evidence="3 4" key="1">
    <citation type="submission" date="2019-02" db="EMBL/GenBank/DDBJ databases">
        <title>Prokaryotic population dynamics and viral predation in marine succession experiment using metagenomics: the confinement effect.</title>
        <authorList>
            <person name="Haro-Moreno J.M."/>
            <person name="Rodriguez-Valera F."/>
            <person name="Lopez-Perez M."/>
        </authorList>
    </citation>
    <scope>NUCLEOTIDE SEQUENCE [LARGE SCALE GENOMIC DNA]</scope>
    <source>
        <strain evidence="3">MED-G170</strain>
    </source>
</reference>
<comment type="similarity">
    <text evidence="1">Belongs to the CIA30 family.</text>
</comment>
<protein>
    <submittedName>
        <fullName evidence="3">NADH ubiquinone oxidoreductase</fullName>
    </submittedName>
</protein>
<dbReference type="InterPro" id="IPR039131">
    <property type="entry name" value="NDUFAF1"/>
</dbReference>
<dbReference type="InterPro" id="IPR013857">
    <property type="entry name" value="NADH-UbQ_OxRdtase-assoc_prot30"/>
</dbReference>
<evidence type="ECO:0000259" key="2">
    <source>
        <dbReference type="Pfam" id="PF08547"/>
    </source>
</evidence>
<dbReference type="EMBL" id="SHBP01000019">
    <property type="protein sequence ID" value="RZO19137.1"/>
    <property type="molecule type" value="Genomic_DNA"/>
</dbReference>
<dbReference type="InterPro" id="IPR008979">
    <property type="entry name" value="Galactose-bd-like_sf"/>
</dbReference>
<comment type="caution">
    <text evidence="3">The sequence shown here is derived from an EMBL/GenBank/DDBJ whole genome shotgun (WGS) entry which is preliminary data.</text>
</comment>
<dbReference type="SUPFAM" id="SSF49785">
    <property type="entry name" value="Galactose-binding domain-like"/>
    <property type="match status" value="1"/>
</dbReference>
<name>A0A520MD50_9GAMM</name>
<dbReference type="PANTHER" id="PTHR13194:SF19">
    <property type="entry name" value="NAD(P)-BINDING ROSSMANN-FOLD SUPERFAMILY PROTEIN"/>
    <property type="match status" value="1"/>
</dbReference>
<evidence type="ECO:0000313" key="3">
    <source>
        <dbReference type="EMBL" id="RZO19137.1"/>
    </source>
</evidence>
<dbReference type="Pfam" id="PF08547">
    <property type="entry name" value="CIA30"/>
    <property type="match status" value="1"/>
</dbReference>
<keyword evidence="3" id="KW-0830">Ubiquinone</keyword>